<dbReference type="Proteomes" id="UP000539313">
    <property type="component" value="Unassembled WGS sequence"/>
</dbReference>
<keyword evidence="2" id="KW-0489">Methyltransferase</keyword>
<reference evidence="2 3" key="1">
    <citation type="submission" date="2020-08" db="EMBL/GenBank/DDBJ databases">
        <title>Sequencing the genomes of 1000 actinobacteria strains.</title>
        <authorList>
            <person name="Klenk H.-P."/>
        </authorList>
    </citation>
    <scope>NUCLEOTIDE SEQUENCE [LARGE SCALE GENOMIC DNA]</scope>
    <source>
        <strain evidence="2 3">DSM 45823</strain>
    </source>
</reference>
<dbReference type="GO" id="GO:0032259">
    <property type="term" value="P:methylation"/>
    <property type="evidence" value="ECO:0007669"/>
    <property type="project" value="UniProtKB-KW"/>
</dbReference>
<dbReference type="AlphaFoldDB" id="A0A7W3MYQ0"/>
<keyword evidence="2" id="KW-0830">Ubiquinone</keyword>
<name>A0A7W3MYQ0_9ACTN</name>
<evidence type="ECO:0000313" key="3">
    <source>
        <dbReference type="Proteomes" id="UP000539313"/>
    </source>
</evidence>
<keyword evidence="3" id="KW-1185">Reference proteome</keyword>
<protein>
    <submittedName>
        <fullName evidence="2">Ubiquinone/menaquinone biosynthesis C-methylase UbiE</fullName>
    </submittedName>
</protein>
<gene>
    <name evidence="2" type="ORF">HNR21_003222</name>
</gene>
<dbReference type="GO" id="GO:0008168">
    <property type="term" value="F:methyltransferase activity"/>
    <property type="evidence" value="ECO:0007669"/>
    <property type="project" value="UniProtKB-KW"/>
</dbReference>
<dbReference type="EMBL" id="JACJII010000001">
    <property type="protein sequence ID" value="MBA9004340.1"/>
    <property type="molecule type" value="Genomic_DNA"/>
</dbReference>
<accession>A0A7W3MYQ0</accession>
<evidence type="ECO:0000259" key="1">
    <source>
        <dbReference type="Pfam" id="PF13847"/>
    </source>
</evidence>
<proteinExistence type="predicted"/>
<keyword evidence="2" id="KW-0808">Transferase</keyword>
<feature type="domain" description="Methyltransferase" evidence="1">
    <location>
        <begin position="44"/>
        <end position="153"/>
    </location>
</feature>
<dbReference type="CDD" id="cd02440">
    <property type="entry name" value="AdoMet_MTases"/>
    <property type="match status" value="1"/>
</dbReference>
<dbReference type="PANTHER" id="PTHR43591:SF99">
    <property type="entry name" value="OS06G0646000 PROTEIN"/>
    <property type="match status" value="1"/>
</dbReference>
<dbReference type="RefSeq" id="WP_182705839.1">
    <property type="nucleotide sequence ID" value="NZ_JACJII010000001.1"/>
</dbReference>
<comment type="caution">
    <text evidence="2">The sequence shown here is derived from an EMBL/GenBank/DDBJ whole genome shotgun (WGS) entry which is preliminary data.</text>
</comment>
<dbReference type="Pfam" id="PF13847">
    <property type="entry name" value="Methyltransf_31"/>
    <property type="match status" value="1"/>
</dbReference>
<organism evidence="2 3">
    <name type="scientific">Thermomonospora cellulosilytica</name>
    <dbReference type="NCBI Taxonomy" id="1411118"/>
    <lineage>
        <taxon>Bacteria</taxon>
        <taxon>Bacillati</taxon>
        <taxon>Actinomycetota</taxon>
        <taxon>Actinomycetes</taxon>
        <taxon>Streptosporangiales</taxon>
        <taxon>Thermomonosporaceae</taxon>
        <taxon>Thermomonospora</taxon>
    </lineage>
</organism>
<dbReference type="PANTHER" id="PTHR43591">
    <property type="entry name" value="METHYLTRANSFERASE"/>
    <property type="match status" value="1"/>
</dbReference>
<dbReference type="InterPro" id="IPR025714">
    <property type="entry name" value="Methyltranfer_dom"/>
</dbReference>
<evidence type="ECO:0000313" key="2">
    <source>
        <dbReference type="EMBL" id="MBA9004340.1"/>
    </source>
</evidence>
<sequence length="275" mass="29300">MTTPQDMKAAIAGIFDRSAASYERTGPEFFAPMGRELARRAAPRKGERVLDVGCGRGHCLFPLAEAVGPEGEVLGLDLAPGMVEATAAEARARGLDQVTVRIGDAADPGVEPGSFDLVTAGFVIFFLPDPAAGVAAWARALRAGGRLAISTFAAQGVHERVMKAIGPFVPKEEGGGPKRPVEMFRSAEAVTAVLGEGGFTDVEHRNVTFETRFTGPDQWWEWIGSHGGRGTLERLPEDRVEDARAAAYEVMETARTPDGALVLHTEARFTTARLG</sequence>
<dbReference type="InterPro" id="IPR029063">
    <property type="entry name" value="SAM-dependent_MTases_sf"/>
</dbReference>
<dbReference type="SUPFAM" id="SSF53335">
    <property type="entry name" value="S-adenosyl-L-methionine-dependent methyltransferases"/>
    <property type="match status" value="1"/>
</dbReference>
<dbReference type="Gene3D" id="3.40.50.150">
    <property type="entry name" value="Vaccinia Virus protein VP39"/>
    <property type="match status" value="1"/>
</dbReference>